<name>A0A840QE04_9PSEU</name>
<dbReference type="AlphaFoldDB" id="A0A840QE04"/>
<protein>
    <submittedName>
        <fullName evidence="1">Uncharacterized protein</fullName>
    </submittedName>
</protein>
<evidence type="ECO:0000313" key="2">
    <source>
        <dbReference type="Proteomes" id="UP000584374"/>
    </source>
</evidence>
<accession>A0A840QE04</accession>
<keyword evidence="2" id="KW-1185">Reference proteome</keyword>
<gene>
    <name evidence="1" type="ORF">BJ970_005659</name>
</gene>
<sequence length="145" mass="15891">MATLTVKLVSGEGFSLGLDGLLTELRRRQWTLIRWGPQDAPALLAAMFKWETCADVLILRNENHATAYRVPITGDSGVFNPQAVSYQYHHSPLWTLRAILALPAPGNPGAPGMSERPKYPECAIPNDLPRPVMIRPLSPYACGGL</sequence>
<organism evidence="1 2">
    <name type="scientific">Saccharopolyspora phatthalungensis</name>
    <dbReference type="NCBI Taxonomy" id="664693"/>
    <lineage>
        <taxon>Bacteria</taxon>
        <taxon>Bacillati</taxon>
        <taxon>Actinomycetota</taxon>
        <taxon>Actinomycetes</taxon>
        <taxon>Pseudonocardiales</taxon>
        <taxon>Pseudonocardiaceae</taxon>
        <taxon>Saccharopolyspora</taxon>
    </lineage>
</organism>
<proteinExistence type="predicted"/>
<reference evidence="1 2" key="1">
    <citation type="submission" date="2020-08" db="EMBL/GenBank/DDBJ databases">
        <title>Sequencing the genomes of 1000 actinobacteria strains.</title>
        <authorList>
            <person name="Klenk H.-P."/>
        </authorList>
    </citation>
    <scope>NUCLEOTIDE SEQUENCE [LARGE SCALE GENOMIC DNA]</scope>
    <source>
        <strain evidence="1 2">DSM 45584</strain>
    </source>
</reference>
<dbReference type="Proteomes" id="UP000584374">
    <property type="component" value="Unassembled WGS sequence"/>
</dbReference>
<dbReference type="EMBL" id="JACHIW010000002">
    <property type="protein sequence ID" value="MBB5158060.1"/>
    <property type="molecule type" value="Genomic_DNA"/>
</dbReference>
<comment type="caution">
    <text evidence="1">The sequence shown here is derived from an EMBL/GenBank/DDBJ whole genome shotgun (WGS) entry which is preliminary data.</text>
</comment>
<evidence type="ECO:0000313" key="1">
    <source>
        <dbReference type="EMBL" id="MBB5158060.1"/>
    </source>
</evidence>
<dbReference type="RefSeq" id="WP_184729638.1">
    <property type="nucleotide sequence ID" value="NZ_JACHIW010000002.1"/>
</dbReference>